<dbReference type="PROSITE" id="PS50805">
    <property type="entry name" value="KRAB"/>
    <property type="match status" value="1"/>
</dbReference>
<dbReference type="FunFam" id="3.30.160.60:FF:002343">
    <property type="entry name" value="Zinc finger protein 33A"/>
    <property type="match status" value="2"/>
</dbReference>
<accession>A0A2G9RF54</accession>
<feature type="domain" description="C2H2-type" evidence="12">
    <location>
        <begin position="244"/>
        <end position="271"/>
    </location>
</feature>
<dbReference type="GO" id="GO:0008270">
    <property type="term" value="F:zinc ion binding"/>
    <property type="evidence" value="ECO:0007669"/>
    <property type="project" value="UniProtKB-KW"/>
</dbReference>
<dbReference type="GO" id="GO:0005634">
    <property type="term" value="C:nucleus"/>
    <property type="evidence" value="ECO:0007669"/>
    <property type="project" value="UniProtKB-SubCell"/>
</dbReference>
<dbReference type="PROSITE" id="PS00028">
    <property type="entry name" value="ZINC_FINGER_C2H2_1"/>
    <property type="match status" value="7"/>
</dbReference>
<name>A0A2G9RF54_AQUCT</name>
<dbReference type="FunFam" id="3.30.160.60:FF:000322">
    <property type="entry name" value="GDNF-inducible zinc finger protein 1"/>
    <property type="match status" value="1"/>
</dbReference>
<evidence type="ECO:0000259" key="12">
    <source>
        <dbReference type="PROSITE" id="PS50157"/>
    </source>
</evidence>
<dbReference type="EMBL" id="KV947536">
    <property type="protein sequence ID" value="PIO25843.1"/>
    <property type="molecule type" value="Genomic_DNA"/>
</dbReference>
<evidence type="ECO:0000256" key="6">
    <source>
        <dbReference type="ARBA" id="ARBA00023015"/>
    </source>
</evidence>
<evidence type="ECO:0000256" key="2">
    <source>
        <dbReference type="ARBA" id="ARBA00022723"/>
    </source>
</evidence>
<feature type="region of interest" description="Disordered" evidence="11">
    <location>
        <begin position="408"/>
        <end position="427"/>
    </location>
</feature>
<keyword evidence="2" id="KW-0479">Metal-binding</keyword>
<dbReference type="PANTHER" id="PTHR23226">
    <property type="entry name" value="ZINC FINGER AND SCAN DOMAIN-CONTAINING"/>
    <property type="match status" value="1"/>
</dbReference>
<keyword evidence="7" id="KW-0238">DNA-binding</keyword>
<keyword evidence="8" id="KW-0804">Transcription</keyword>
<dbReference type="GO" id="GO:0000978">
    <property type="term" value="F:RNA polymerase II cis-regulatory region sequence-specific DNA binding"/>
    <property type="evidence" value="ECO:0007669"/>
    <property type="project" value="TreeGrafter"/>
</dbReference>
<evidence type="ECO:0000313" key="14">
    <source>
        <dbReference type="EMBL" id="PIO25843.1"/>
    </source>
</evidence>
<comment type="subcellular location">
    <subcellularLocation>
        <location evidence="1">Nucleus</location>
    </subcellularLocation>
</comment>
<keyword evidence="6" id="KW-0805">Transcription regulation</keyword>
<evidence type="ECO:0000256" key="7">
    <source>
        <dbReference type="ARBA" id="ARBA00023125"/>
    </source>
</evidence>
<evidence type="ECO:0008006" key="16">
    <source>
        <dbReference type="Google" id="ProtNLM"/>
    </source>
</evidence>
<dbReference type="Proteomes" id="UP000228934">
    <property type="component" value="Unassembled WGS sequence"/>
</dbReference>
<evidence type="ECO:0000256" key="11">
    <source>
        <dbReference type="SAM" id="MobiDB-lite"/>
    </source>
</evidence>
<evidence type="ECO:0000256" key="10">
    <source>
        <dbReference type="PROSITE-ProRule" id="PRU00042"/>
    </source>
</evidence>
<feature type="domain" description="C2H2-type" evidence="12">
    <location>
        <begin position="566"/>
        <end position="593"/>
    </location>
</feature>
<feature type="domain" description="KRAB" evidence="13">
    <location>
        <begin position="8"/>
        <end position="87"/>
    </location>
</feature>
<feature type="domain" description="C2H2-type" evidence="12">
    <location>
        <begin position="538"/>
        <end position="565"/>
    </location>
</feature>
<dbReference type="InterPro" id="IPR036051">
    <property type="entry name" value="KRAB_dom_sf"/>
</dbReference>
<dbReference type="PANTHER" id="PTHR23226:SF397">
    <property type="entry name" value="C2H2-TYPE DOMAIN-CONTAINING PROTEIN"/>
    <property type="match status" value="1"/>
</dbReference>
<feature type="domain" description="C2H2-type" evidence="12">
    <location>
        <begin position="427"/>
        <end position="454"/>
    </location>
</feature>
<dbReference type="Gene3D" id="6.10.140.140">
    <property type="match status" value="2"/>
</dbReference>
<dbReference type="OrthoDB" id="3437960at2759"/>
<gene>
    <name evidence="14" type="ORF">AB205_0135940</name>
</gene>
<keyword evidence="3" id="KW-0677">Repeat</keyword>
<dbReference type="Pfam" id="PF00096">
    <property type="entry name" value="zf-C2H2"/>
    <property type="match status" value="7"/>
</dbReference>
<reference evidence="15" key="1">
    <citation type="journal article" date="2017" name="Nat. Commun.">
        <title>The North American bullfrog draft genome provides insight into hormonal regulation of long noncoding RNA.</title>
        <authorList>
            <person name="Hammond S.A."/>
            <person name="Warren R.L."/>
            <person name="Vandervalk B.P."/>
            <person name="Kucuk E."/>
            <person name="Khan H."/>
            <person name="Gibb E.A."/>
            <person name="Pandoh P."/>
            <person name="Kirk H."/>
            <person name="Zhao Y."/>
            <person name="Jones M."/>
            <person name="Mungall A.J."/>
            <person name="Coope R."/>
            <person name="Pleasance S."/>
            <person name="Moore R.A."/>
            <person name="Holt R.A."/>
            <person name="Round J.M."/>
            <person name="Ohora S."/>
            <person name="Walle B.V."/>
            <person name="Veldhoen N."/>
            <person name="Helbing C.C."/>
            <person name="Birol I."/>
        </authorList>
    </citation>
    <scope>NUCLEOTIDE SEQUENCE [LARGE SCALE GENOMIC DNA]</scope>
</reference>
<protein>
    <recommendedName>
        <fullName evidence="16">KRAB domain-containing protein</fullName>
    </recommendedName>
</protein>
<dbReference type="FunFam" id="3.30.160.60:FF:000706">
    <property type="entry name" value="Zinc finger protein"/>
    <property type="match status" value="2"/>
</dbReference>
<dbReference type="FunFam" id="3.30.160.60:FF:000710">
    <property type="entry name" value="Zinc finger protein 768"/>
    <property type="match status" value="1"/>
</dbReference>
<dbReference type="PROSITE" id="PS50157">
    <property type="entry name" value="ZINC_FINGER_C2H2_2"/>
    <property type="match status" value="8"/>
</dbReference>
<dbReference type="SUPFAM" id="SSF109640">
    <property type="entry name" value="KRAB domain (Kruppel-associated box)"/>
    <property type="match status" value="2"/>
</dbReference>
<feature type="non-terminal residue" evidence="14">
    <location>
        <position position="1"/>
    </location>
</feature>
<feature type="domain" description="C2H2-type" evidence="12">
    <location>
        <begin position="455"/>
        <end position="482"/>
    </location>
</feature>
<proteinExistence type="predicted"/>
<evidence type="ECO:0000256" key="4">
    <source>
        <dbReference type="ARBA" id="ARBA00022771"/>
    </source>
</evidence>
<dbReference type="CDD" id="cd07765">
    <property type="entry name" value="KRAB_A-box"/>
    <property type="match status" value="2"/>
</dbReference>
<dbReference type="Pfam" id="PF01352">
    <property type="entry name" value="KRAB"/>
    <property type="match status" value="2"/>
</dbReference>
<evidence type="ECO:0000256" key="1">
    <source>
        <dbReference type="ARBA" id="ARBA00004123"/>
    </source>
</evidence>
<organism evidence="14 15">
    <name type="scientific">Aquarana catesbeiana</name>
    <name type="common">American bullfrog</name>
    <name type="synonym">Rana catesbeiana</name>
    <dbReference type="NCBI Taxonomy" id="8400"/>
    <lineage>
        <taxon>Eukaryota</taxon>
        <taxon>Metazoa</taxon>
        <taxon>Chordata</taxon>
        <taxon>Craniata</taxon>
        <taxon>Vertebrata</taxon>
        <taxon>Euteleostomi</taxon>
        <taxon>Amphibia</taxon>
        <taxon>Batrachia</taxon>
        <taxon>Anura</taxon>
        <taxon>Neobatrachia</taxon>
        <taxon>Ranoidea</taxon>
        <taxon>Ranidae</taxon>
        <taxon>Aquarana</taxon>
    </lineage>
</organism>
<dbReference type="InterPro" id="IPR001909">
    <property type="entry name" value="KRAB"/>
</dbReference>
<evidence type="ECO:0000256" key="8">
    <source>
        <dbReference type="ARBA" id="ARBA00023163"/>
    </source>
</evidence>
<evidence type="ECO:0000256" key="5">
    <source>
        <dbReference type="ARBA" id="ARBA00022833"/>
    </source>
</evidence>
<keyword evidence="15" id="KW-1185">Reference proteome</keyword>
<dbReference type="SMART" id="SM00355">
    <property type="entry name" value="ZnF_C2H2"/>
    <property type="match status" value="8"/>
</dbReference>
<dbReference type="SUPFAM" id="SSF57667">
    <property type="entry name" value="beta-beta-alpha zinc fingers"/>
    <property type="match status" value="4"/>
</dbReference>
<keyword evidence="9" id="KW-0539">Nucleus</keyword>
<dbReference type="GO" id="GO:0000981">
    <property type="term" value="F:DNA-binding transcription factor activity, RNA polymerase II-specific"/>
    <property type="evidence" value="ECO:0007669"/>
    <property type="project" value="TreeGrafter"/>
</dbReference>
<dbReference type="InterPro" id="IPR013087">
    <property type="entry name" value="Znf_C2H2_type"/>
</dbReference>
<evidence type="ECO:0000256" key="9">
    <source>
        <dbReference type="ARBA" id="ARBA00023242"/>
    </source>
</evidence>
<keyword evidence="4 10" id="KW-0863">Zinc-finger</keyword>
<dbReference type="Gene3D" id="3.30.160.60">
    <property type="entry name" value="Classic Zinc Finger"/>
    <property type="match status" value="8"/>
</dbReference>
<feature type="domain" description="C2H2-type" evidence="12">
    <location>
        <begin position="272"/>
        <end position="299"/>
    </location>
</feature>
<sequence length="626" mass="71501">HCVCQVPIRCQDVTVYFSMEEWEYLEGHKDLYKDVMMENQQLLNYVNIEKNNLHNGILILALEIIRCLTGEDCTVIMNSSNENNIGRRSHHLFTRQRERQGPITMHPPPFLTLQKNNKKKILDVTNKITELLTGEVPIRCQDVTVYFSMEEWEYLEGHKDFYIDVMLENQPPLISPGGHNVRNTSEEHRIVSPDYKAEDNNIVQYSPGGNPITPNIHPRPYQLGRSMDSSNPEESSDGSHTKTIGSQKCGACFNQKSTLVKHQKTHTGECPYLCSECGKSFIDKGNLVKHQRTHTDGHDVLNTSEKHSILTPELKAEDNGITQCSAGENPDIRNLCYTLSCVDRLMDSSNHDQSSEISYPHYGANKIADIDNPQKSPTVTHKGDEIFRCPEYNKCVRKKTTPLLQTVDGKSLKSNGHQESQTDEGSFPCPECGKCFTQKEDLLSHQETHVDNRPFPCSECDKRFLHKKSLNAHFKLHSGKKISCPECGKCFIQKSQLVYHRRYHTGERPFSCSECGKCFVQKSHLSSHQRFHTGVCPFSCSDCGKRFMKNADLRKHQIRHSEERPFPCPDCKKCFKDKFDLLKHSVVHRGEHVSGEIRRLHFRVLLSPTSECSHFLPVLGDFSGEI</sequence>
<evidence type="ECO:0000313" key="15">
    <source>
        <dbReference type="Proteomes" id="UP000228934"/>
    </source>
</evidence>
<keyword evidence="5" id="KW-0862">Zinc</keyword>
<evidence type="ECO:0000259" key="13">
    <source>
        <dbReference type="PROSITE" id="PS50805"/>
    </source>
</evidence>
<feature type="region of interest" description="Disordered" evidence="11">
    <location>
        <begin position="205"/>
        <end position="243"/>
    </location>
</feature>
<feature type="domain" description="C2H2-type" evidence="12">
    <location>
        <begin position="482"/>
        <end position="509"/>
    </location>
</feature>
<dbReference type="InterPro" id="IPR036236">
    <property type="entry name" value="Znf_C2H2_sf"/>
</dbReference>
<feature type="domain" description="C2H2-type" evidence="12">
    <location>
        <begin position="510"/>
        <end position="537"/>
    </location>
</feature>
<dbReference type="AlphaFoldDB" id="A0A2G9RF54"/>
<evidence type="ECO:0000256" key="3">
    <source>
        <dbReference type="ARBA" id="ARBA00022737"/>
    </source>
</evidence>